<feature type="region of interest" description="Disordered" evidence="6">
    <location>
        <begin position="109"/>
        <end position="136"/>
    </location>
</feature>
<dbReference type="RefSeq" id="WP_380138772.1">
    <property type="nucleotide sequence ID" value="NZ_JBHLUI010000010.1"/>
</dbReference>
<evidence type="ECO:0000256" key="2">
    <source>
        <dbReference type="ARBA" id="ARBA00023015"/>
    </source>
</evidence>
<protein>
    <submittedName>
        <fullName evidence="9">RNA polymerase sigma factor</fullName>
    </submittedName>
</protein>
<keyword evidence="3" id="KW-0731">Sigma factor</keyword>
<name>A0ABV5LU62_9ACTN</name>
<gene>
    <name evidence="9" type="ORF">ACFFVI_11770</name>
</gene>
<dbReference type="Gene3D" id="1.10.1740.10">
    <property type="match status" value="1"/>
</dbReference>
<dbReference type="InterPro" id="IPR013325">
    <property type="entry name" value="RNA_pol_sigma_r2"/>
</dbReference>
<evidence type="ECO:0000256" key="3">
    <source>
        <dbReference type="ARBA" id="ARBA00023082"/>
    </source>
</evidence>
<proteinExistence type="inferred from homology"/>
<keyword evidence="10" id="KW-1185">Reference proteome</keyword>
<dbReference type="InterPro" id="IPR007627">
    <property type="entry name" value="RNA_pol_sigma70_r2"/>
</dbReference>
<dbReference type="SUPFAM" id="SSF88946">
    <property type="entry name" value="Sigma2 domain of RNA polymerase sigma factors"/>
    <property type="match status" value="1"/>
</dbReference>
<sequence length="211" mass="23153">MRPPAGDAANRLAGPSRPQAGAADADGVARGWSRRSARELQDLDSLVAGKGPQLVRLARALLRDQHQAEDVVQDVLAACVTRWNRISTLDDPSAYLNRMVVNAVISSRRRPWRREQANDPTDLGARASGPGSADAVPDVADAHAERHRCLELLRRLPDRQRVALVLRLYEGMPDTEIADLMNCSTTTVRSNAHRGLASLRRMLDEEGITRA</sequence>
<dbReference type="InterPro" id="IPR013324">
    <property type="entry name" value="RNA_pol_sigma_r3/r4-like"/>
</dbReference>
<feature type="region of interest" description="Disordered" evidence="6">
    <location>
        <begin position="1"/>
        <end position="30"/>
    </location>
</feature>
<comment type="similarity">
    <text evidence="1">Belongs to the sigma-70 factor family. ECF subfamily.</text>
</comment>
<comment type="caution">
    <text evidence="9">The sequence shown here is derived from an EMBL/GenBank/DDBJ whole genome shotgun (WGS) entry which is preliminary data.</text>
</comment>
<evidence type="ECO:0000259" key="8">
    <source>
        <dbReference type="Pfam" id="PF08281"/>
    </source>
</evidence>
<reference evidence="9 10" key="1">
    <citation type="submission" date="2024-09" db="EMBL/GenBank/DDBJ databases">
        <authorList>
            <person name="Sun Q."/>
            <person name="Mori K."/>
        </authorList>
    </citation>
    <scope>NUCLEOTIDE SEQUENCE [LARGE SCALE GENOMIC DNA]</scope>
    <source>
        <strain evidence="9 10">TISTR 1856</strain>
    </source>
</reference>
<dbReference type="Pfam" id="PF08281">
    <property type="entry name" value="Sigma70_r4_2"/>
    <property type="match status" value="1"/>
</dbReference>
<dbReference type="Proteomes" id="UP001589748">
    <property type="component" value="Unassembled WGS sequence"/>
</dbReference>
<keyword evidence="4" id="KW-0238">DNA-binding</keyword>
<dbReference type="InterPro" id="IPR039425">
    <property type="entry name" value="RNA_pol_sigma-70-like"/>
</dbReference>
<evidence type="ECO:0000256" key="5">
    <source>
        <dbReference type="ARBA" id="ARBA00023163"/>
    </source>
</evidence>
<feature type="domain" description="RNA polymerase sigma factor 70 region 4 type 2" evidence="8">
    <location>
        <begin position="150"/>
        <end position="199"/>
    </location>
</feature>
<accession>A0ABV5LU62</accession>
<dbReference type="EMBL" id="JBHMDM010000005">
    <property type="protein sequence ID" value="MFB9377644.1"/>
    <property type="molecule type" value="Genomic_DNA"/>
</dbReference>
<dbReference type="Pfam" id="PF04542">
    <property type="entry name" value="Sigma70_r2"/>
    <property type="match status" value="1"/>
</dbReference>
<evidence type="ECO:0000256" key="1">
    <source>
        <dbReference type="ARBA" id="ARBA00010641"/>
    </source>
</evidence>
<dbReference type="NCBIfam" id="TIGR02937">
    <property type="entry name" value="sigma70-ECF"/>
    <property type="match status" value="1"/>
</dbReference>
<dbReference type="PANTHER" id="PTHR43133">
    <property type="entry name" value="RNA POLYMERASE ECF-TYPE SIGMA FACTO"/>
    <property type="match status" value="1"/>
</dbReference>
<dbReference type="CDD" id="cd06171">
    <property type="entry name" value="Sigma70_r4"/>
    <property type="match status" value="1"/>
</dbReference>
<evidence type="ECO:0000313" key="10">
    <source>
        <dbReference type="Proteomes" id="UP001589748"/>
    </source>
</evidence>
<evidence type="ECO:0000256" key="6">
    <source>
        <dbReference type="SAM" id="MobiDB-lite"/>
    </source>
</evidence>
<dbReference type="InterPro" id="IPR014284">
    <property type="entry name" value="RNA_pol_sigma-70_dom"/>
</dbReference>
<dbReference type="PANTHER" id="PTHR43133:SF8">
    <property type="entry name" value="RNA POLYMERASE SIGMA FACTOR HI_1459-RELATED"/>
    <property type="match status" value="1"/>
</dbReference>
<evidence type="ECO:0000259" key="7">
    <source>
        <dbReference type="Pfam" id="PF04542"/>
    </source>
</evidence>
<keyword evidence="5" id="KW-0804">Transcription</keyword>
<organism evidence="9 10">
    <name type="scientific">Kineococcus gynurae</name>
    <dbReference type="NCBI Taxonomy" id="452979"/>
    <lineage>
        <taxon>Bacteria</taxon>
        <taxon>Bacillati</taxon>
        <taxon>Actinomycetota</taxon>
        <taxon>Actinomycetes</taxon>
        <taxon>Kineosporiales</taxon>
        <taxon>Kineosporiaceae</taxon>
        <taxon>Kineococcus</taxon>
    </lineage>
</organism>
<evidence type="ECO:0000313" key="9">
    <source>
        <dbReference type="EMBL" id="MFB9377644.1"/>
    </source>
</evidence>
<dbReference type="InterPro" id="IPR013249">
    <property type="entry name" value="RNA_pol_sigma70_r4_t2"/>
</dbReference>
<dbReference type="SUPFAM" id="SSF88659">
    <property type="entry name" value="Sigma3 and sigma4 domains of RNA polymerase sigma factors"/>
    <property type="match status" value="1"/>
</dbReference>
<feature type="compositionally biased region" description="Low complexity" evidence="6">
    <location>
        <begin position="20"/>
        <end position="29"/>
    </location>
</feature>
<dbReference type="InterPro" id="IPR036388">
    <property type="entry name" value="WH-like_DNA-bd_sf"/>
</dbReference>
<dbReference type="Gene3D" id="1.10.10.10">
    <property type="entry name" value="Winged helix-like DNA-binding domain superfamily/Winged helix DNA-binding domain"/>
    <property type="match status" value="1"/>
</dbReference>
<keyword evidence="2" id="KW-0805">Transcription regulation</keyword>
<feature type="domain" description="RNA polymerase sigma-70 region 2" evidence="7">
    <location>
        <begin position="51"/>
        <end position="113"/>
    </location>
</feature>
<evidence type="ECO:0000256" key="4">
    <source>
        <dbReference type="ARBA" id="ARBA00023125"/>
    </source>
</evidence>